<evidence type="ECO:0000313" key="1">
    <source>
        <dbReference type="EMBL" id="OCS86995.1"/>
    </source>
</evidence>
<comment type="caution">
    <text evidence="1">The sequence shown here is derived from an EMBL/GenBank/DDBJ whole genome shotgun (WGS) entry which is preliminary data.</text>
</comment>
<reference evidence="1 2" key="1">
    <citation type="submission" date="2016-07" db="EMBL/GenBank/DDBJ databases">
        <title>Caryophanon latum genome sequencing.</title>
        <authorList>
            <person name="Verma A."/>
            <person name="Pal Y."/>
            <person name="Krishnamurthi S."/>
        </authorList>
    </citation>
    <scope>NUCLEOTIDE SEQUENCE [LARGE SCALE GENOMIC DNA]</scope>
    <source>
        <strain evidence="1 2">DSM 14151</strain>
    </source>
</reference>
<proteinExistence type="predicted"/>
<name>A0A1C0YIJ3_9BACL</name>
<evidence type="ECO:0000313" key="2">
    <source>
        <dbReference type="Proteomes" id="UP000093482"/>
    </source>
</evidence>
<dbReference type="OrthoDB" id="2734585at2"/>
<accession>A0A1C0YIJ3</accession>
<protein>
    <submittedName>
        <fullName evidence="1">Uncharacterized protein</fullName>
    </submittedName>
</protein>
<organism evidence="1 2">
    <name type="scientific">Caryophanon latum</name>
    <dbReference type="NCBI Taxonomy" id="33977"/>
    <lineage>
        <taxon>Bacteria</taxon>
        <taxon>Bacillati</taxon>
        <taxon>Bacillota</taxon>
        <taxon>Bacilli</taxon>
        <taxon>Bacillales</taxon>
        <taxon>Caryophanaceae</taxon>
        <taxon>Caryophanon</taxon>
    </lineage>
</organism>
<dbReference type="Proteomes" id="UP000093482">
    <property type="component" value="Unassembled WGS sequence"/>
</dbReference>
<sequence>MILYDKPKYRMAVYEDKKEVHTQVLGFLKEDVVGEYIESLNTIAKTYNPAHYTLVVDATLQAPVPRKVAAELGDTIMFYTTYGYKRIAIVKPKSKIAMVQIRNALALKNFPGSFYDTVADVSRR</sequence>
<gene>
    <name evidence="1" type="ORF">A6K76_14200</name>
</gene>
<dbReference type="AlphaFoldDB" id="A0A1C0YIJ3"/>
<keyword evidence="2" id="KW-1185">Reference proteome</keyword>
<dbReference type="EMBL" id="MATO01000059">
    <property type="protein sequence ID" value="OCS86995.1"/>
    <property type="molecule type" value="Genomic_DNA"/>
</dbReference>
<dbReference type="RefSeq" id="WP_066465964.1">
    <property type="nucleotide sequence ID" value="NZ_MATO01000059.1"/>
</dbReference>